<comment type="caution">
    <text evidence="1">The sequence shown here is derived from an EMBL/GenBank/DDBJ whole genome shotgun (WGS) entry which is preliminary data.</text>
</comment>
<organism evidence="1 2">
    <name type="scientific">Veronia nyctiphanis</name>
    <dbReference type="NCBI Taxonomy" id="1278244"/>
    <lineage>
        <taxon>Bacteria</taxon>
        <taxon>Pseudomonadati</taxon>
        <taxon>Pseudomonadota</taxon>
        <taxon>Gammaproteobacteria</taxon>
        <taxon>Vibrionales</taxon>
        <taxon>Vibrionaceae</taxon>
        <taxon>Veronia</taxon>
    </lineage>
</organism>
<sequence>MCTASWFLTDSGYQLFFNRDELRSRAKARLPACFMDDGSKYLMPVDPQGGGSWIVTNEYGVTVCLLNYYQGYFALFSGTSRGGLVKMLASSRSLDEAKEKLAQHDVSSYSPFSLFLFGHALDTEKPLVEGVRWTGREMEALDSTYPMVTSSIAYNEVYPLRREAYENIVRGDASIDKNIRFHKSHSPSKSYRSVCMHRPEAKTMSFTHVEVDKNGVTMNYIDGSPCEVEESHRLFLARTGAE</sequence>
<gene>
    <name evidence="1" type="ORF">CS022_18590</name>
</gene>
<dbReference type="Pfam" id="PF05742">
    <property type="entry name" value="TANGO2"/>
    <property type="match status" value="1"/>
</dbReference>
<dbReference type="InterPro" id="IPR008551">
    <property type="entry name" value="TANGO2"/>
</dbReference>
<proteinExistence type="predicted"/>
<reference evidence="1 2" key="1">
    <citation type="submission" date="2017-10" db="EMBL/GenBank/DDBJ databases">
        <title>Nyctiphanis sp. nov., isolated from the stomach of the euphausiid Nyctiphanes simplex (Hansen, 1911) in the Gulf of California.</title>
        <authorList>
            <person name="Gomez-Gil B."/>
            <person name="Aguilar-Mendez M."/>
            <person name="Lopez-Cortes A."/>
            <person name="Gomez-Gutierrez J."/>
            <person name="Roque A."/>
            <person name="Lang E."/>
            <person name="Gonzalez-Castillo A."/>
        </authorList>
    </citation>
    <scope>NUCLEOTIDE SEQUENCE [LARGE SCALE GENOMIC DNA]</scope>
    <source>
        <strain evidence="1 2">CAIM 600</strain>
    </source>
</reference>
<dbReference type="OrthoDB" id="1113830at2"/>
<dbReference type="Gene3D" id="3.60.60.10">
    <property type="entry name" value="Penicillin V Acylase, Chain A"/>
    <property type="match status" value="1"/>
</dbReference>
<accession>A0A4Q0YNK1</accession>
<dbReference type="EMBL" id="PEIB01000028">
    <property type="protein sequence ID" value="RXJ72005.1"/>
    <property type="molecule type" value="Genomic_DNA"/>
</dbReference>
<keyword evidence="2" id="KW-1185">Reference proteome</keyword>
<evidence type="ECO:0000313" key="1">
    <source>
        <dbReference type="EMBL" id="RXJ72005.1"/>
    </source>
</evidence>
<dbReference type="Proteomes" id="UP000290287">
    <property type="component" value="Unassembled WGS sequence"/>
</dbReference>
<dbReference type="AlphaFoldDB" id="A0A4Q0YNK1"/>
<protein>
    <submittedName>
        <fullName evidence="1">Uncharacterized protein</fullName>
    </submittedName>
</protein>
<name>A0A4Q0YNK1_9GAMM</name>
<evidence type="ECO:0000313" key="2">
    <source>
        <dbReference type="Proteomes" id="UP000290287"/>
    </source>
</evidence>
<dbReference type="RefSeq" id="WP_129123495.1">
    <property type="nucleotide sequence ID" value="NZ_PEIB01000028.1"/>
</dbReference>